<proteinExistence type="predicted"/>
<keyword evidence="3" id="KW-1185">Reference proteome</keyword>
<evidence type="ECO:0008006" key="4">
    <source>
        <dbReference type="Google" id="ProtNLM"/>
    </source>
</evidence>
<feature type="chain" id="PRO_5036812789" description="DUF5723 domain-containing protein" evidence="1">
    <location>
        <begin position="22"/>
        <end position="448"/>
    </location>
</feature>
<gene>
    <name evidence="2" type="ORF">I2I01_04960</name>
</gene>
<evidence type="ECO:0000256" key="1">
    <source>
        <dbReference type="SAM" id="SignalP"/>
    </source>
</evidence>
<reference evidence="2 3" key="1">
    <citation type="submission" date="2020-11" db="EMBL/GenBank/DDBJ databases">
        <authorList>
            <person name="Kim M.K."/>
        </authorList>
    </citation>
    <scope>NUCLEOTIDE SEQUENCE [LARGE SCALE GENOMIC DNA]</scope>
    <source>
        <strain evidence="2 3">BT439</strain>
    </source>
</reference>
<keyword evidence="1" id="KW-0732">Signal</keyword>
<dbReference type="Proteomes" id="UP000645610">
    <property type="component" value="Unassembled WGS sequence"/>
</dbReference>
<organism evidence="2 3">
    <name type="scientific">Hymenobacter properus</name>
    <dbReference type="NCBI Taxonomy" id="2791026"/>
    <lineage>
        <taxon>Bacteria</taxon>
        <taxon>Pseudomonadati</taxon>
        <taxon>Bacteroidota</taxon>
        <taxon>Cytophagia</taxon>
        <taxon>Cytophagales</taxon>
        <taxon>Hymenobacteraceae</taxon>
        <taxon>Hymenobacter</taxon>
    </lineage>
</organism>
<name>A0A931FKG4_9BACT</name>
<dbReference type="EMBL" id="JADQDP010000001">
    <property type="protein sequence ID" value="MBF9140971.1"/>
    <property type="molecule type" value="Genomic_DNA"/>
</dbReference>
<accession>A0A931FKG4</accession>
<evidence type="ECO:0000313" key="3">
    <source>
        <dbReference type="Proteomes" id="UP000645610"/>
    </source>
</evidence>
<sequence>MSTRLLFYCFAFVSLSFSATAQVYEPGYIVRSTGDTLRGEIENGFWKEPPAYIRFRPTPESASQLFKPRQLRRVSFTAGRAFRYEGLPIDHAARAKVGDLPYENRPDVQVDSLLAEILVDGPVSLVRVEKFERPTHYLLLQAGHAPLDLSERKYLRRTVDLAWLLTDGNNYRGQLSVYFGNCPAAHSAVQKAPFTADGLMAVVQAYNEACAHQPGRNLLELAHPRRKVAFQGGLLAGVRYNRIESGSLHYEGACTDCQPHPFAGLYSELLQPGRNIAVHGELSLSRFHSKGAERTYVPLTGAEGFNEFVYDAWLTTARIGMRYFMSLPKEQLAFIGVSYELNFISGAETTPLNGGAAPTDPQLYFATPVLTPSVSAGWRRDRFTLSLDGQMYASSDMVDSGSITGPKGMGQVSDFLGPMFFGTNFAARLGLSYRLGRNPDARKPAATH</sequence>
<dbReference type="AlphaFoldDB" id="A0A931FKG4"/>
<comment type="caution">
    <text evidence="2">The sequence shown here is derived from an EMBL/GenBank/DDBJ whole genome shotgun (WGS) entry which is preliminary data.</text>
</comment>
<evidence type="ECO:0000313" key="2">
    <source>
        <dbReference type="EMBL" id="MBF9140971.1"/>
    </source>
</evidence>
<dbReference type="RefSeq" id="WP_196285300.1">
    <property type="nucleotide sequence ID" value="NZ_JADQDP010000001.1"/>
</dbReference>
<feature type="signal peptide" evidence="1">
    <location>
        <begin position="1"/>
        <end position="21"/>
    </location>
</feature>
<protein>
    <recommendedName>
        <fullName evidence="4">DUF5723 domain-containing protein</fullName>
    </recommendedName>
</protein>